<dbReference type="STRING" id="314225.ELI_12770"/>
<dbReference type="OrthoDB" id="9842672at2"/>
<dbReference type="RefSeq" id="WP_011415468.1">
    <property type="nucleotide sequence ID" value="NC_007722.1"/>
</dbReference>
<name>Q2N6P5_ERYLH</name>
<evidence type="ECO:0000313" key="1">
    <source>
        <dbReference type="EMBL" id="ABC64646.1"/>
    </source>
</evidence>
<gene>
    <name evidence="1" type="ordered locus">ELI_12770</name>
</gene>
<accession>Q2N6P5</accession>
<dbReference type="Proteomes" id="UP000008808">
    <property type="component" value="Chromosome"/>
</dbReference>
<sequence>MMITTIAATVLAMQAAPAAEPVQRPEKLENVSIPQELSPALMPYLTCRQTEQGIALYDDDGKLLNPRETKQDCGPVREKARGKTIGILKDLMLGRNRTERAELADAWLARIDRLSGPTEESDS</sequence>
<evidence type="ECO:0000313" key="2">
    <source>
        <dbReference type="Proteomes" id="UP000008808"/>
    </source>
</evidence>
<dbReference type="EMBL" id="CP000157">
    <property type="protein sequence ID" value="ABC64646.1"/>
    <property type="molecule type" value="Genomic_DNA"/>
</dbReference>
<dbReference type="KEGG" id="eli:ELI_12770"/>
<protein>
    <submittedName>
        <fullName evidence="1">Uncharacterized protein</fullName>
    </submittedName>
</protein>
<organism evidence="1 2">
    <name type="scientific">Erythrobacter litoralis (strain HTCC2594)</name>
    <dbReference type="NCBI Taxonomy" id="314225"/>
    <lineage>
        <taxon>Bacteria</taxon>
        <taxon>Pseudomonadati</taxon>
        <taxon>Pseudomonadota</taxon>
        <taxon>Alphaproteobacteria</taxon>
        <taxon>Sphingomonadales</taxon>
        <taxon>Erythrobacteraceae</taxon>
        <taxon>Erythrobacter/Porphyrobacter group</taxon>
        <taxon>Erythrobacter</taxon>
    </lineage>
</organism>
<dbReference type="HOGENOM" id="CLU_2011742_0_0_5"/>
<dbReference type="AlphaFoldDB" id="Q2N6P5"/>
<keyword evidence="2" id="KW-1185">Reference proteome</keyword>
<reference evidence="2" key="1">
    <citation type="journal article" date="2009" name="J. Bacteriol.">
        <title>Complete genome sequence of Erythrobacter litoralis HTCC2594.</title>
        <authorList>
            <person name="Oh H.M."/>
            <person name="Giovannoni S.J."/>
            <person name="Ferriera S."/>
            <person name="Johnson J."/>
            <person name="Cho J.C."/>
        </authorList>
    </citation>
    <scope>NUCLEOTIDE SEQUENCE [LARGE SCALE GENOMIC DNA]</scope>
    <source>
        <strain evidence="2">HTCC2594</strain>
    </source>
</reference>
<proteinExistence type="predicted"/>